<dbReference type="Pfam" id="PF00122">
    <property type="entry name" value="E1-E2_ATPase"/>
    <property type="match status" value="1"/>
</dbReference>
<organism evidence="2 3">
    <name type="scientific">Canavalia gladiata</name>
    <name type="common">Sword bean</name>
    <name type="synonym">Dolichos gladiatus</name>
    <dbReference type="NCBI Taxonomy" id="3824"/>
    <lineage>
        <taxon>Eukaryota</taxon>
        <taxon>Viridiplantae</taxon>
        <taxon>Streptophyta</taxon>
        <taxon>Embryophyta</taxon>
        <taxon>Tracheophyta</taxon>
        <taxon>Spermatophyta</taxon>
        <taxon>Magnoliopsida</taxon>
        <taxon>eudicotyledons</taxon>
        <taxon>Gunneridae</taxon>
        <taxon>Pentapetalae</taxon>
        <taxon>rosids</taxon>
        <taxon>fabids</taxon>
        <taxon>Fabales</taxon>
        <taxon>Fabaceae</taxon>
        <taxon>Papilionoideae</taxon>
        <taxon>50 kb inversion clade</taxon>
        <taxon>NPAAA clade</taxon>
        <taxon>indigoferoid/millettioid clade</taxon>
        <taxon>Phaseoleae</taxon>
        <taxon>Canavalia</taxon>
    </lineage>
</organism>
<dbReference type="PANTHER" id="PTHR46369:SF2">
    <property type="entry name" value="PROTEIN CELLULOSE SYNTHASE INTERACTIVE 1"/>
    <property type="match status" value="1"/>
</dbReference>
<evidence type="ECO:0000313" key="2">
    <source>
        <dbReference type="EMBL" id="KAK7314091.1"/>
    </source>
</evidence>
<gene>
    <name evidence="2" type="ORF">VNO77_39301</name>
</gene>
<reference evidence="2 3" key="1">
    <citation type="submission" date="2024-01" db="EMBL/GenBank/DDBJ databases">
        <title>The genomes of 5 underutilized Papilionoideae crops provide insights into root nodulation and disease resistanc.</title>
        <authorList>
            <person name="Jiang F."/>
        </authorList>
    </citation>
    <scope>NUCLEOTIDE SEQUENCE [LARGE SCALE GENOMIC DNA]</scope>
    <source>
        <strain evidence="2">LVBAO_FW01</strain>
        <tissue evidence="2">Leaves</tissue>
    </source>
</reference>
<dbReference type="InterPro" id="IPR008250">
    <property type="entry name" value="ATPase_P-typ_transduc_dom_A_sf"/>
</dbReference>
<dbReference type="InterPro" id="IPR059000">
    <property type="entry name" value="ATPase_P-type_domA"/>
</dbReference>
<evidence type="ECO:0000313" key="3">
    <source>
        <dbReference type="Proteomes" id="UP001367508"/>
    </source>
</evidence>
<comment type="caution">
    <text evidence="2">The sequence shown here is derived from an EMBL/GenBank/DDBJ whole genome shotgun (WGS) entry which is preliminary data.</text>
</comment>
<dbReference type="GO" id="GO:2001006">
    <property type="term" value="P:regulation of cellulose biosynthetic process"/>
    <property type="evidence" value="ECO:0007669"/>
    <property type="project" value="InterPro"/>
</dbReference>
<dbReference type="EMBL" id="JAYMYQ010000009">
    <property type="protein sequence ID" value="KAK7314091.1"/>
    <property type="molecule type" value="Genomic_DNA"/>
</dbReference>
<feature type="domain" description="P-type ATPase A" evidence="1">
    <location>
        <begin position="6"/>
        <end position="48"/>
    </location>
</feature>
<accession>A0AAN9PX07</accession>
<sequence>MVRFASKAKVLWNSRWNEQDATVLIPGDIIGIKLGDFIPIDARLLKIDQFALTAELSSRESKIIVYAVELLCLLSNESDESKWEITAACGMPPLVQILEIGSENANHQRLGEDLNSSNCRIGTLRSCGHKWLRSHCLKVHKMVFSSDTGITYVGSLKLEVDTRELEGVSHRLVDDFSCIMVIALIARFARLMFLPTKYFANKVMESRVKRSASVPNIDLGDSESHVSWWLVVDDGFAKE</sequence>
<proteinExistence type="predicted"/>
<dbReference type="InterPro" id="IPR044297">
    <property type="entry name" value="CSI1/2/3"/>
</dbReference>
<dbReference type="Proteomes" id="UP001367508">
    <property type="component" value="Unassembled WGS sequence"/>
</dbReference>
<dbReference type="PANTHER" id="PTHR46369">
    <property type="entry name" value="PROTEIN CELLULOSE SYNTHASE INTERACTIVE 1"/>
    <property type="match status" value="1"/>
</dbReference>
<name>A0AAN9PX07_CANGL</name>
<dbReference type="GO" id="GO:0010330">
    <property type="term" value="C:cellulose synthase complex"/>
    <property type="evidence" value="ECO:0007669"/>
    <property type="project" value="InterPro"/>
</dbReference>
<dbReference type="GO" id="GO:0008017">
    <property type="term" value="F:microtubule binding"/>
    <property type="evidence" value="ECO:0007669"/>
    <property type="project" value="InterPro"/>
</dbReference>
<dbReference type="GO" id="GO:0051211">
    <property type="term" value="P:anisotropic cell growth"/>
    <property type="evidence" value="ECO:0007669"/>
    <property type="project" value="InterPro"/>
</dbReference>
<dbReference type="Gene3D" id="2.70.150.10">
    <property type="entry name" value="Calcium-transporting ATPase, cytoplasmic transduction domain A"/>
    <property type="match status" value="1"/>
</dbReference>
<dbReference type="AlphaFoldDB" id="A0AAN9PX07"/>
<keyword evidence="3" id="KW-1185">Reference proteome</keyword>
<protein>
    <recommendedName>
        <fullName evidence="1">P-type ATPase A domain-containing protein</fullName>
    </recommendedName>
</protein>
<dbReference type="SUPFAM" id="SSF81653">
    <property type="entry name" value="Calcium ATPase, transduction domain A"/>
    <property type="match status" value="1"/>
</dbReference>
<evidence type="ECO:0000259" key="1">
    <source>
        <dbReference type="Pfam" id="PF00122"/>
    </source>
</evidence>